<feature type="compositionally biased region" description="Basic and acidic residues" evidence="1">
    <location>
        <begin position="14"/>
        <end position="29"/>
    </location>
</feature>
<evidence type="ECO:0000313" key="2">
    <source>
        <dbReference type="EMBL" id="AXJ99379.1"/>
    </source>
</evidence>
<accession>A0A3Q8GWV8</accession>
<proteinExistence type="predicted"/>
<organism evidence="2">
    <name type="scientific">Paenibacillus brasilensis</name>
    <dbReference type="NCBI Taxonomy" id="128574"/>
    <lineage>
        <taxon>Bacteria</taxon>
        <taxon>Bacillati</taxon>
        <taxon>Bacillota</taxon>
        <taxon>Bacilli</taxon>
        <taxon>Bacillales</taxon>
        <taxon>Paenibacillaceae</taxon>
        <taxon>Paenibacillus</taxon>
    </lineage>
</organism>
<feature type="region of interest" description="Disordered" evidence="1">
    <location>
        <begin position="1"/>
        <end position="42"/>
    </location>
</feature>
<name>A0A3Q8GWV8_9BACL</name>
<dbReference type="AlphaFoldDB" id="A0A3Q8GWV8"/>
<evidence type="ECO:0000256" key="1">
    <source>
        <dbReference type="SAM" id="MobiDB-lite"/>
    </source>
</evidence>
<reference evidence="2" key="1">
    <citation type="journal article" date="2018" name="Appl. Microbiol. Biotechnol.">
        <title>2,3-Butanediol production by the non-pathogenic bacterium Paenibacillus brasilensis.</title>
        <authorList>
            <person name="Dias B.D."/>
            <person name="Lima M.E."/>
            <person name="Vollu R.E."/>
            <person name="da Mota F.F."/>
            <person name="da Silva A.J."/>
            <person name="de Castro A.M."/>
            <person name="Freire D.M."/>
            <person name="Seldin L."/>
        </authorList>
    </citation>
    <scope>NUCLEOTIDE SEQUENCE</scope>
    <source>
        <strain evidence="2">PB24</strain>
    </source>
</reference>
<dbReference type="EMBL" id="MF996568">
    <property type="protein sequence ID" value="AXJ99379.1"/>
    <property type="molecule type" value="Genomic_DNA"/>
</dbReference>
<sequence length="42" mass="4632">MAFLCQPKRGLRTANEESKGRVKITEKAHKSAGTCATQIENK</sequence>
<gene>
    <name evidence="2" type="ORF">PB24_122</name>
</gene>
<protein>
    <submittedName>
        <fullName evidence="2">Uncharacterized protein</fullName>
    </submittedName>
</protein>